<dbReference type="STRING" id="1503925.TH53_18075"/>
<evidence type="ECO:0000256" key="7">
    <source>
        <dbReference type="ARBA" id="ARBA00022801"/>
    </source>
</evidence>
<dbReference type="Gene3D" id="3.40.50.1700">
    <property type="entry name" value="Glycoside hydrolase family 3 C-terminal domain"/>
    <property type="match status" value="1"/>
</dbReference>
<dbReference type="InterPro" id="IPR002772">
    <property type="entry name" value="Glyco_hydro_3_C"/>
</dbReference>
<feature type="chain" id="PRO_5002209710" description="Periplasmic beta-glucosidase" evidence="11">
    <location>
        <begin position="22"/>
        <end position="779"/>
    </location>
</feature>
<evidence type="ECO:0000259" key="12">
    <source>
        <dbReference type="SMART" id="SM01217"/>
    </source>
</evidence>
<dbReference type="RefSeq" id="WP_041884001.1">
    <property type="nucleotide sequence ID" value="NZ_CP157278.1"/>
</dbReference>
<dbReference type="InterPro" id="IPR017853">
    <property type="entry name" value="GH"/>
</dbReference>
<evidence type="ECO:0000313" key="14">
    <source>
        <dbReference type="Proteomes" id="UP000032049"/>
    </source>
</evidence>
<dbReference type="Pfam" id="PF01915">
    <property type="entry name" value="Glyco_hydro_3_C"/>
    <property type="match status" value="1"/>
</dbReference>
<name>A0A0D0F2X1_9SPHI</name>
<dbReference type="PANTHER" id="PTHR30620">
    <property type="entry name" value="PERIPLASMIC BETA-GLUCOSIDASE-RELATED"/>
    <property type="match status" value="1"/>
</dbReference>
<dbReference type="Gene3D" id="2.60.40.10">
    <property type="entry name" value="Immunoglobulins"/>
    <property type="match status" value="1"/>
</dbReference>
<dbReference type="FunFam" id="3.40.50.1700:FF:000004">
    <property type="entry name" value="Periplasmic beta-glucosidase"/>
    <property type="match status" value="1"/>
</dbReference>
<dbReference type="SUPFAM" id="SSF52279">
    <property type="entry name" value="Beta-D-glucan exohydrolase, C-terminal domain"/>
    <property type="match status" value="1"/>
</dbReference>
<dbReference type="InterPro" id="IPR036962">
    <property type="entry name" value="Glyco_hydro_3_N_sf"/>
</dbReference>
<evidence type="ECO:0000256" key="2">
    <source>
        <dbReference type="ARBA" id="ARBA00004418"/>
    </source>
</evidence>
<feature type="domain" description="Fibronectin type III-like" evidence="12">
    <location>
        <begin position="698"/>
        <end position="767"/>
    </location>
</feature>
<evidence type="ECO:0000256" key="5">
    <source>
        <dbReference type="ARBA" id="ARBA00022729"/>
    </source>
</evidence>
<keyword evidence="7 10" id="KW-0378">Hydrolase</keyword>
<dbReference type="PANTHER" id="PTHR30620:SF16">
    <property type="entry name" value="LYSOSOMAL BETA GLUCOSIDASE"/>
    <property type="match status" value="1"/>
</dbReference>
<dbReference type="Pfam" id="PF00933">
    <property type="entry name" value="Glyco_hydro_3"/>
    <property type="match status" value="1"/>
</dbReference>
<dbReference type="InterPro" id="IPR001764">
    <property type="entry name" value="Glyco_hydro_3_N"/>
</dbReference>
<reference evidence="13 14" key="1">
    <citation type="submission" date="2015-01" db="EMBL/GenBank/DDBJ databases">
        <title>Draft genome sequence of Pedobacter sp. NL19 isolated from sludge of an effluent treatment pond in an abandoned uranium mine.</title>
        <authorList>
            <person name="Santos T."/>
            <person name="Caetano T."/>
            <person name="Covas C."/>
            <person name="Cruz A."/>
            <person name="Mendo S."/>
        </authorList>
    </citation>
    <scope>NUCLEOTIDE SEQUENCE [LARGE SCALE GENOMIC DNA]</scope>
    <source>
        <strain evidence="13 14">NL19</strain>
    </source>
</reference>
<dbReference type="SMART" id="SM01217">
    <property type="entry name" value="Fn3_like"/>
    <property type="match status" value="1"/>
</dbReference>
<dbReference type="NCBIfam" id="NF011678">
    <property type="entry name" value="PRK15098.1"/>
    <property type="match status" value="1"/>
</dbReference>
<dbReference type="Gene3D" id="3.20.20.300">
    <property type="entry name" value="Glycoside hydrolase, family 3, N-terminal domain"/>
    <property type="match status" value="1"/>
</dbReference>
<proteinExistence type="inferred from homology"/>
<keyword evidence="5 11" id="KW-0732">Signal</keyword>
<dbReference type="InterPro" id="IPR051915">
    <property type="entry name" value="Cellulose_Degrad_GH3"/>
</dbReference>
<comment type="similarity">
    <text evidence="3 10">Belongs to the glycosyl hydrolase 3 family.</text>
</comment>
<dbReference type="AlphaFoldDB" id="A0A0D0F2X1"/>
<comment type="caution">
    <text evidence="13">The sequence shown here is derived from an EMBL/GenBank/DDBJ whole genome shotgun (WGS) entry which is preliminary data.</text>
</comment>
<dbReference type="InterPro" id="IPR036881">
    <property type="entry name" value="Glyco_hydro_3_C_sf"/>
</dbReference>
<evidence type="ECO:0000256" key="1">
    <source>
        <dbReference type="ARBA" id="ARBA00000448"/>
    </source>
</evidence>
<gene>
    <name evidence="13" type="ORF">TH53_18075</name>
</gene>
<keyword evidence="6" id="KW-0574">Periplasm</keyword>
<sequence length="779" mass="85368">MRTKTSLFFLTAVFCANSLVAQQKKTVSAHEQKMNAHIAQLKSEKTKMNAFIDELMSKMTLDEKIGQLNLPAVGFDVTGPILSQGVDEKIEKGLVGGVFNTFTPQAVRKLQELAMTKSRLKIPLLFGYDIVHGHKTIFPIPLGLSASWDMGLIEKSARIAAREASADGLNWTFSPMVDIARDPRWGRISEGSGEDPYLGSLIGAAMVRGYQTNSLANKDAILACVKHFALYGAAEGGRDYNTTDMSLIRMYNEYLPPYKAAVDAGAETVMVSFNDINGIPATANKWLLTDLLRNQWGFKGFVVSDYTGVSELIPHGLGDLQTVSAKALEAGTDMDMVSEGFLTTLKQSLKEKKITQSVIDLACRRILESKYKLGLFEDPYKYVDEERAKTEILSVQNRLDARNIAAASMVLLKNNNQLLPLKKNAKIALIGPLADNKRDMIGNWSAAGDWKKAISVLEGLKNVAPEMDITYAKGANLVDNAAILKQINFNGADIIADAKSPQQLIDEAVATAKKADIAVVVLGESALMGGEATSRTNLDLLPNQKELLKALTATGKPVVLVLMNSRPLTLEWEDANVPAILETWFSGTESGNAIADVLVGNYNPAGKLTATFPKNVGQIPLYYNHKNTGRPYDGISNEKFKSRYIDSSNDPLYPFGFGLSYTDFSFSPVKLDKSSMKSGQTIKATVEVKNTGNFDGQEVVQLYLQDIYGSVTHPVKELKGFQKIFLKKGESKQITFTIDTEMLKFYNTDLKFAAESGDFNVFTGPNSRDVSSAKFSFTL</sequence>
<keyword evidence="14" id="KW-1185">Reference proteome</keyword>
<dbReference type="OrthoDB" id="9758670at2"/>
<dbReference type="SUPFAM" id="SSF51445">
    <property type="entry name" value="(Trans)glycosidases"/>
    <property type="match status" value="1"/>
</dbReference>
<evidence type="ECO:0000256" key="8">
    <source>
        <dbReference type="ARBA" id="ARBA00023295"/>
    </source>
</evidence>
<dbReference type="InterPro" id="IPR019800">
    <property type="entry name" value="Glyco_hydro_3_AS"/>
</dbReference>
<evidence type="ECO:0000313" key="13">
    <source>
        <dbReference type="EMBL" id="KIO75883.1"/>
    </source>
</evidence>
<dbReference type="Proteomes" id="UP000032049">
    <property type="component" value="Unassembled WGS sequence"/>
</dbReference>
<keyword evidence="8 10" id="KW-0326">Glycosidase</keyword>
<evidence type="ECO:0000256" key="4">
    <source>
        <dbReference type="ARBA" id="ARBA00012744"/>
    </source>
</evidence>
<dbReference type="Pfam" id="PF14310">
    <property type="entry name" value="Fn3-like"/>
    <property type="match status" value="1"/>
</dbReference>
<evidence type="ECO:0000256" key="10">
    <source>
        <dbReference type="RuleBase" id="RU361161"/>
    </source>
</evidence>
<feature type="signal peptide" evidence="11">
    <location>
        <begin position="1"/>
        <end position="21"/>
    </location>
</feature>
<evidence type="ECO:0000256" key="9">
    <source>
        <dbReference type="ARBA" id="ARBA00067498"/>
    </source>
</evidence>
<dbReference type="GO" id="GO:0008422">
    <property type="term" value="F:beta-glucosidase activity"/>
    <property type="evidence" value="ECO:0007669"/>
    <property type="project" value="UniProtKB-EC"/>
</dbReference>
<comment type="subcellular location">
    <subcellularLocation>
        <location evidence="2">Periplasm</location>
    </subcellularLocation>
</comment>
<organism evidence="13 14">
    <name type="scientific">Pedobacter lusitanus</name>
    <dbReference type="NCBI Taxonomy" id="1503925"/>
    <lineage>
        <taxon>Bacteria</taxon>
        <taxon>Pseudomonadati</taxon>
        <taxon>Bacteroidota</taxon>
        <taxon>Sphingobacteriia</taxon>
        <taxon>Sphingobacteriales</taxon>
        <taxon>Sphingobacteriaceae</taxon>
        <taxon>Pedobacter</taxon>
    </lineage>
</organism>
<accession>A0A0D0F2X1</accession>
<evidence type="ECO:0000256" key="11">
    <source>
        <dbReference type="SAM" id="SignalP"/>
    </source>
</evidence>
<dbReference type="GO" id="GO:0009251">
    <property type="term" value="P:glucan catabolic process"/>
    <property type="evidence" value="ECO:0007669"/>
    <property type="project" value="TreeGrafter"/>
</dbReference>
<evidence type="ECO:0000256" key="3">
    <source>
        <dbReference type="ARBA" id="ARBA00005336"/>
    </source>
</evidence>
<dbReference type="FunFam" id="3.20.20.300:FF:000005">
    <property type="entry name" value="Periplasmic beta-glucosidase"/>
    <property type="match status" value="1"/>
</dbReference>
<protein>
    <recommendedName>
        <fullName evidence="9">Periplasmic beta-glucosidase</fullName>
        <ecNumber evidence="4">3.2.1.21</ecNumber>
    </recommendedName>
</protein>
<dbReference type="PROSITE" id="PS00775">
    <property type="entry name" value="GLYCOSYL_HYDROL_F3"/>
    <property type="match status" value="1"/>
</dbReference>
<evidence type="ECO:0000256" key="6">
    <source>
        <dbReference type="ARBA" id="ARBA00022764"/>
    </source>
</evidence>
<dbReference type="PRINTS" id="PR00133">
    <property type="entry name" value="GLHYDRLASE3"/>
</dbReference>
<dbReference type="FunFam" id="2.60.40.10:FF:000495">
    <property type="entry name" value="Periplasmic beta-glucosidase"/>
    <property type="match status" value="1"/>
</dbReference>
<dbReference type="EC" id="3.2.1.21" evidence="4"/>
<dbReference type="InterPro" id="IPR026891">
    <property type="entry name" value="Fn3-like"/>
</dbReference>
<dbReference type="EMBL" id="JXRA01000079">
    <property type="protein sequence ID" value="KIO75883.1"/>
    <property type="molecule type" value="Genomic_DNA"/>
</dbReference>
<dbReference type="GO" id="GO:0042597">
    <property type="term" value="C:periplasmic space"/>
    <property type="evidence" value="ECO:0007669"/>
    <property type="project" value="UniProtKB-SubCell"/>
</dbReference>
<comment type="catalytic activity">
    <reaction evidence="1">
        <text>Hydrolysis of terminal, non-reducing beta-D-glucosyl residues with release of beta-D-glucose.</text>
        <dbReference type="EC" id="3.2.1.21"/>
    </reaction>
</comment>
<dbReference type="InterPro" id="IPR013783">
    <property type="entry name" value="Ig-like_fold"/>
</dbReference>